<evidence type="ECO:0000313" key="1">
    <source>
        <dbReference type="EMBL" id="AYV82902.1"/>
    </source>
</evidence>
<sequence>MSDLLEAIYTETLRASLSHCSFIDGFIEVLIEVFI</sequence>
<organism evidence="1">
    <name type="scientific">Hyperionvirus sp</name>
    <dbReference type="NCBI Taxonomy" id="2487770"/>
    <lineage>
        <taxon>Viruses</taxon>
        <taxon>Varidnaviria</taxon>
        <taxon>Bamfordvirae</taxon>
        <taxon>Nucleocytoviricota</taxon>
        <taxon>Megaviricetes</taxon>
        <taxon>Imitervirales</taxon>
        <taxon>Mimiviridae</taxon>
        <taxon>Klosneuvirinae</taxon>
    </lineage>
</organism>
<dbReference type="EMBL" id="MK072385">
    <property type="protein sequence ID" value="AYV82902.1"/>
    <property type="molecule type" value="Genomic_DNA"/>
</dbReference>
<name>A0A3G5A782_9VIRU</name>
<proteinExistence type="predicted"/>
<reference evidence="1" key="1">
    <citation type="submission" date="2018-10" db="EMBL/GenBank/DDBJ databases">
        <title>Hidden diversity of soil giant viruses.</title>
        <authorList>
            <person name="Schulz F."/>
            <person name="Alteio L."/>
            <person name="Goudeau D."/>
            <person name="Ryan E.M."/>
            <person name="Malmstrom R.R."/>
            <person name="Blanchard J."/>
            <person name="Woyke T."/>
        </authorList>
    </citation>
    <scope>NUCLEOTIDE SEQUENCE</scope>
    <source>
        <strain evidence="1">HYV1</strain>
    </source>
</reference>
<accession>A0A3G5A782</accession>
<protein>
    <submittedName>
        <fullName evidence="1">Uncharacterized protein</fullName>
    </submittedName>
</protein>
<gene>
    <name evidence="1" type="ORF">Hyperionvirus3_48</name>
</gene>